<dbReference type="Pfam" id="PF00288">
    <property type="entry name" value="GHMP_kinases_N"/>
    <property type="match status" value="1"/>
</dbReference>
<evidence type="ECO:0000256" key="5">
    <source>
        <dbReference type="SAM" id="Phobius"/>
    </source>
</evidence>
<evidence type="ECO:0000256" key="3">
    <source>
        <dbReference type="ARBA" id="ARBA00022777"/>
    </source>
</evidence>
<accession>A0ABM1VYV0</accession>
<dbReference type="Proteomes" id="UP000694888">
    <property type="component" value="Unplaced"/>
</dbReference>
<organism evidence="8 10">
    <name type="scientific">Aplysia californica</name>
    <name type="common">California sea hare</name>
    <dbReference type="NCBI Taxonomy" id="6500"/>
    <lineage>
        <taxon>Eukaryota</taxon>
        <taxon>Metazoa</taxon>
        <taxon>Spiralia</taxon>
        <taxon>Lophotrochozoa</taxon>
        <taxon>Mollusca</taxon>
        <taxon>Gastropoda</taxon>
        <taxon>Heterobranchia</taxon>
        <taxon>Euthyneura</taxon>
        <taxon>Tectipleura</taxon>
        <taxon>Aplysiida</taxon>
        <taxon>Aplysioidea</taxon>
        <taxon>Aplysiidae</taxon>
        <taxon>Aplysia</taxon>
    </lineage>
</organism>
<keyword evidence="2" id="KW-0547">Nucleotide-binding</keyword>
<dbReference type="InterPro" id="IPR012887">
    <property type="entry name" value="GDP_fucose_pyrophosphorylase"/>
</dbReference>
<protein>
    <submittedName>
        <fullName evidence="9 10">L-fucose kinase</fullName>
    </submittedName>
</protein>
<evidence type="ECO:0000313" key="8">
    <source>
        <dbReference type="Proteomes" id="UP000694888"/>
    </source>
</evidence>
<keyword evidence="4" id="KW-0067">ATP-binding</keyword>
<sequence>MALLEEKKGPVTWDAVVLTCAKKEWTETLQHELDVRVAKGYLGRDIIHLVVEDPKSNVGSGGATVNALLSVVEYMSARRGFTAINADVLQGANILILHTGRSYTYEACSRPFVNLPVSRVSPTFDGPVCNFDLIFSIITEKIAVFAKPGVWVCSTDMLVSVPEYFDLEEAFQNCDVCGISIPQAPKLLKDHGVYKLDSQGYVEDILYQADIAALESNAREDGCVAAAVGIVYLSLEVAERLLAFYTKPPLDACTYMGLDSGQPPFKLSLFFDVLLPMTSAVSEDDFIRGNRGASFGKPATEQPPSSKFNMEYARTMLWRDLHGFRMKAVIIEGGKYHYMTHTAAEHKKNMLMCPETPGLGYHWTNMAHVEVESSLSVSEDSTMINSVLTGDITVGGRTLVSHSNLSGKMKIGKDCLISSLLVERNKTVLQEINIPDSMVVQGYNVYLKTLDRSQYVVTVHGKLDDIMAPTWKSRSTFCNQPWLILLCRTGIEREELWPTGTENDQQTIHTAKLFPLFHVSQHVGITETLWLLGTVEDDKEKSILKRWRESWRISLSDILKCTDIGAEFQWKRDLFFKIGAIDLEKTLNTQGNKGFCCLHNSASVEGYADSLLQTLDKVASETSSPGVAARTLANIADMLGGMAGTRGGLRSGPASNVDWRKAFAFLEAGNFSEGVAAMAHQRQKWMGRPDLLIRAARHYEGAAQILIRQAVMTAKEFFTVEQGTLPLMNKWVQADCPARIDISGGWSDTPPITYEHGGAVTMVGLLINGKRPIGAKARRIPEPLIRLTIVNEGAANTEVVCHTLKDMEDYCQPLAPGSLLKAAFVCVDLVDLKSQTSLSQQLMENFGCGFELESWSNLPRGSGLGTSSILAGAVLAALLGAAGKSVDTNGLIHSVLYLEQLLTTGGGWQDQIGGLVGGVRLGLSEAKLPLRVDWVDLKISADFIERFNDRLVLIYTGKTRLARNLLQDVVRNWYARNPHIVNTEDALVKLAQECAHGFIDGDFEVVGKCVGKYWEMKKRLAPGCESATIAHIMRVLKPYVFGMCSAGAGGGGFIYGILKEPQCLNFIREVLSAQEGLEAEVYEAVVDQNGLTVTYEN</sequence>
<name>A0ABM1VYV0_APLCA</name>
<dbReference type="RefSeq" id="XP_035827593.1">
    <property type="nucleotide sequence ID" value="XM_035971700.1"/>
</dbReference>
<evidence type="ECO:0000259" key="7">
    <source>
        <dbReference type="Pfam" id="PF07959"/>
    </source>
</evidence>
<keyword evidence="5" id="KW-0812">Transmembrane</keyword>
<dbReference type="InterPro" id="IPR036554">
    <property type="entry name" value="GHMP_kinase_C_sf"/>
</dbReference>
<dbReference type="GO" id="GO:0016301">
    <property type="term" value="F:kinase activity"/>
    <property type="evidence" value="ECO:0007669"/>
    <property type="project" value="UniProtKB-KW"/>
</dbReference>
<evidence type="ECO:0000256" key="4">
    <source>
        <dbReference type="ARBA" id="ARBA00022840"/>
    </source>
</evidence>
<dbReference type="PANTHER" id="PTHR32463">
    <property type="entry name" value="L-FUCOSE KINASE"/>
    <property type="match status" value="1"/>
</dbReference>
<gene>
    <name evidence="9 10" type="primary">LOC101847833</name>
</gene>
<dbReference type="Pfam" id="PF07959">
    <property type="entry name" value="Fucose_pyrophosphorylase"/>
    <property type="match status" value="1"/>
</dbReference>
<dbReference type="PRINTS" id="PR00959">
    <property type="entry name" value="MEVGALKINASE"/>
</dbReference>
<keyword evidence="3 9" id="KW-0418">Kinase</keyword>
<proteinExistence type="predicted"/>
<keyword evidence="5" id="KW-0472">Membrane</keyword>
<evidence type="ECO:0000256" key="2">
    <source>
        <dbReference type="ARBA" id="ARBA00022741"/>
    </source>
</evidence>
<evidence type="ECO:0000259" key="6">
    <source>
        <dbReference type="Pfam" id="PF00288"/>
    </source>
</evidence>
<dbReference type="RefSeq" id="XP_005105725.1">
    <property type="nucleotide sequence ID" value="XM_005105668.3"/>
</dbReference>
<dbReference type="InterPro" id="IPR020568">
    <property type="entry name" value="Ribosomal_Su5_D2-typ_SF"/>
</dbReference>
<reference evidence="9 10" key="1">
    <citation type="submission" date="2025-05" db="UniProtKB">
        <authorList>
            <consortium name="RefSeq"/>
        </authorList>
    </citation>
    <scope>IDENTIFICATION</scope>
</reference>
<dbReference type="InterPro" id="IPR006204">
    <property type="entry name" value="GHMP_kinase_N_dom"/>
</dbReference>
<dbReference type="Gene3D" id="3.30.230.120">
    <property type="match status" value="1"/>
</dbReference>
<feature type="transmembrane region" description="Helical" evidence="5">
    <location>
        <begin position="1039"/>
        <end position="1058"/>
    </location>
</feature>
<dbReference type="GeneID" id="101847833"/>
<evidence type="ECO:0000313" key="10">
    <source>
        <dbReference type="RefSeq" id="XP_035827593.1"/>
    </source>
</evidence>
<keyword evidence="1" id="KW-0808">Transferase</keyword>
<evidence type="ECO:0000256" key="1">
    <source>
        <dbReference type="ARBA" id="ARBA00022679"/>
    </source>
</evidence>
<dbReference type="SUPFAM" id="SSF55060">
    <property type="entry name" value="GHMP Kinase, C-terminal domain"/>
    <property type="match status" value="1"/>
</dbReference>
<evidence type="ECO:0000313" key="9">
    <source>
        <dbReference type="RefSeq" id="XP_005105725.1"/>
    </source>
</evidence>
<feature type="domain" description="GHMP kinase N-terminal" evidence="6">
    <location>
        <begin position="841"/>
        <end position="918"/>
    </location>
</feature>
<dbReference type="PANTHER" id="PTHR32463:SF0">
    <property type="entry name" value="L-FUCOSE KINASE"/>
    <property type="match status" value="1"/>
</dbReference>
<dbReference type="InterPro" id="IPR052203">
    <property type="entry name" value="GHMP_Kinase-Related"/>
</dbReference>
<dbReference type="SUPFAM" id="SSF54211">
    <property type="entry name" value="Ribosomal protein S5 domain 2-like"/>
    <property type="match status" value="1"/>
</dbReference>
<feature type="domain" description="GDP-fucose pyrophosphorylase" evidence="7">
    <location>
        <begin position="87"/>
        <end position="518"/>
    </location>
</feature>
<keyword evidence="8" id="KW-1185">Reference proteome</keyword>
<keyword evidence="5" id="KW-1133">Transmembrane helix</keyword>